<feature type="transmembrane region" description="Helical" evidence="1">
    <location>
        <begin position="95"/>
        <end position="121"/>
    </location>
</feature>
<dbReference type="AlphaFoldDB" id="A0A401H9H6"/>
<dbReference type="RefSeq" id="WP_131160120.1">
    <property type="nucleotide sequence ID" value="NZ_BDMD01000042.1"/>
</dbReference>
<sequence length="270" mass="29719">MGSSEGPRGEWFETLRGLSLEWLRMAAPVLIAVYLAELIFNRILFRVIIFIPYGEAQDIMGSLITVAGVTAVNLSVLASLATLLAIPLYMERFRYVPLVIASFYIFDYLGVARLYWTLPLLATYILAVDPKRIVESLFLTALALDSMLVDPRLDTVLNLLWLVLPLAYVAVTRSVSIPRGKSLAIVSAAVLVSLLLIAGNTYIMGQILVFAMELLSPWLLPPAIMLYSLTGSLGLLGVLMTGPGIQISSQVLAVSSLYLLELNRGRWEQK</sequence>
<feature type="transmembrane region" description="Helical" evidence="1">
    <location>
        <begin position="183"/>
        <end position="212"/>
    </location>
</feature>
<protein>
    <submittedName>
        <fullName evidence="2">Uncharacterized protein</fullName>
    </submittedName>
</protein>
<feature type="transmembrane region" description="Helical" evidence="1">
    <location>
        <begin position="155"/>
        <end position="171"/>
    </location>
</feature>
<comment type="caution">
    <text evidence="2">The sequence shown here is derived from an EMBL/GenBank/DDBJ whole genome shotgun (WGS) entry which is preliminary data.</text>
</comment>
<feature type="transmembrane region" description="Helical" evidence="1">
    <location>
        <begin position="63"/>
        <end position="89"/>
    </location>
</feature>
<feature type="transmembrane region" description="Helical" evidence="1">
    <location>
        <begin position="25"/>
        <end position="51"/>
    </location>
</feature>
<evidence type="ECO:0000256" key="1">
    <source>
        <dbReference type="SAM" id="Phobius"/>
    </source>
</evidence>
<dbReference type="OrthoDB" id="381526at2157"/>
<keyword evidence="1" id="KW-0472">Membrane</keyword>
<dbReference type="EMBL" id="BDMD01000042">
    <property type="protein sequence ID" value="GBF09116.1"/>
    <property type="molecule type" value="Genomic_DNA"/>
</dbReference>
<gene>
    <name evidence="2" type="ORF">apy_08410</name>
</gene>
<dbReference type="Proteomes" id="UP000291213">
    <property type="component" value="Unassembled WGS sequence"/>
</dbReference>
<evidence type="ECO:0000313" key="2">
    <source>
        <dbReference type="EMBL" id="GBF09116.1"/>
    </source>
</evidence>
<proteinExistence type="predicted"/>
<evidence type="ECO:0000313" key="3">
    <source>
        <dbReference type="Proteomes" id="UP000291213"/>
    </source>
</evidence>
<name>A0A401H9H6_AERPX</name>
<organism evidence="2 3">
    <name type="scientific">Aeropyrum pernix</name>
    <dbReference type="NCBI Taxonomy" id="56636"/>
    <lineage>
        <taxon>Archaea</taxon>
        <taxon>Thermoproteota</taxon>
        <taxon>Thermoprotei</taxon>
        <taxon>Desulfurococcales</taxon>
        <taxon>Desulfurococcaceae</taxon>
        <taxon>Aeropyrum</taxon>
    </lineage>
</organism>
<reference evidence="2 3" key="1">
    <citation type="submission" date="2017-02" db="EMBL/GenBank/DDBJ databases">
        <title>isolation and characterization of a novel temperate virus Aeropyrum globular virus 1 infecting hyperthermophilic archaeon Aeropyrum.</title>
        <authorList>
            <person name="Yumiya M."/>
            <person name="Yoshida T."/>
            <person name="Sako Y."/>
        </authorList>
    </citation>
    <scope>NUCLEOTIDE SEQUENCE [LARGE SCALE GENOMIC DNA]</scope>
    <source>
        <strain evidence="2 3">YK1-12-2013</strain>
    </source>
</reference>
<accession>A0A401H9H6</accession>
<keyword evidence="1" id="KW-0812">Transmembrane</keyword>
<keyword evidence="1" id="KW-1133">Transmembrane helix</keyword>